<evidence type="ECO:0000313" key="1">
    <source>
        <dbReference type="EMBL" id="EKC52135.1"/>
    </source>
</evidence>
<protein>
    <submittedName>
        <fullName evidence="1">Uncharacterized protein</fullName>
    </submittedName>
</protein>
<name>K1SEU4_9ZZZZ</name>
<sequence>MRSLWDMILRKKVYPLNKNIAVENSKVSNDYFWKTNKYTDQDVFGRTTGSDGTYQ</sequence>
<organism evidence="1">
    <name type="scientific">human gut metagenome</name>
    <dbReference type="NCBI Taxonomy" id="408170"/>
    <lineage>
        <taxon>unclassified sequences</taxon>
        <taxon>metagenomes</taxon>
        <taxon>organismal metagenomes</taxon>
    </lineage>
</organism>
<accession>K1SEU4</accession>
<dbReference type="EMBL" id="AJWZ01009149">
    <property type="protein sequence ID" value="EKC52135.1"/>
    <property type="molecule type" value="Genomic_DNA"/>
</dbReference>
<comment type="caution">
    <text evidence="1">The sequence shown here is derived from an EMBL/GenBank/DDBJ whole genome shotgun (WGS) entry which is preliminary data.</text>
</comment>
<proteinExistence type="predicted"/>
<dbReference type="AlphaFoldDB" id="K1SEU4"/>
<gene>
    <name evidence="1" type="ORF">OBE_13245</name>
</gene>
<reference evidence="1" key="1">
    <citation type="journal article" date="2013" name="Environ. Microbiol.">
        <title>Microbiota from the distal guts of lean and obese adolescents exhibit partial functional redundancy besides clear differences in community structure.</title>
        <authorList>
            <person name="Ferrer M."/>
            <person name="Ruiz A."/>
            <person name="Lanza F."/>
            <person name="Haange S.B."/>
            <person name="Oberbach A."/>
            <person name="Till H."/>
            <person name="Bargiela R."/>
            <person name="Campoy C."/>
            <person name="Segura M.T."/>
            <person name="Richter M."/>
            <person name="von Bergen M."/>
            <person name="Seifert J."/>
            <person name="Suarez A."/>
        </authorList>
    </citation>
    <scope>NUCLEOTIDE SEQUENCE</scope>
</reference>